<dbReference type="Pfam" id="PF05345">
    <property type="entry name" value="He_PIG"/>
    <property type="match status" value="3"/>
</dbReference>
<dbReference type="Proteomes" id="UP000008312">
    <property type="component" value="Unassembled WGS sequence"/>
</dbReference>
<evidence type="ECO:0000313" key="3">
    <source>
        <dbReference type="Proteomes" id="UP000008312"/>
    </source>
</evidence>
<gene>
    <name evidence="2" type="ORF">GSBLH_T00004720001</name>
</gene>
<dbReference type="EMBL" id="FN668690">
    <property type="protein sequence ID" value="CBK25083.2"/>
    <property type="molecule type" value="Genomic_DNA"/>
</dbReference>
<evidence type="ECO:0000256" key="1">
    <source>
        <dbReference type="SAM" id="Phobius"/>
    </source>
</evidence>
<dbReference type="Gene3D" id="2.60.120.260">
    <property type="entry name" value="Galactose-binding domain-like"/>
    <property type="match status" value="2"/>
</dbReference>
<sequence length="1259" mass="142143">MEIKETQTGNLRFNEMALLTCRYAVPESMELNYEQVSATARVSSVNVGPIYDGFNTCTVRPSLPAGLSLDPATCTVTGIPTATVDETFTISASKPFSTEASFKLTVTECDKTIIEVERTYGSSGYAYETHTLYNVKTGAAVETVWQNSNQKASTTVKNRYCVESGLYELSLDQISTNQWDVNSYIKINTVYDDETVTIVKWKYDLASGYSPSITLYLGDTIPRGSEWSYKMGELPSDWKQSTVPEDWKKGKKGEFEESSNHIQLYKKSFTLEDDLRGSMFEMGIRYKHGCVVVVNGYELFRNHIDIENENLTDPASDSYDELKYRRVSFPVALPSTEDNEVHQILKKGTNVITILLLAASESQKTSDFDATLHLTGRESVGRIFDFTATATDAQGVENLFDMSSTTFYTSTSCSKDRYVEISFNDDRREWISKYVIVSSTQNNKNATSAWKFQAKNPEDADWTDLDNVTDSLWWSRGQQKEVWVYNTKPFNKYRFSQLTAPGSLCTIDLMEIALYADSIAHEMPELSYNGNSTGYLNVDFTDLNPNSHYYKQFSASPKLPSFLTLDSVTGIIRGTDVTLYPMTQHTITARRLNGTLSTTVLFLQIIECDKAMIELIIRSDSFPKEQTWYLYKGASASGEPVYQKEDGLEYSNQFHYKYFCLDKDIYTFKFQDADTDGWRMPAGYRILTSQGYSLGFGTVPSGSERPVSKTYTFSTNIVATQDKTEWKSFAGKAASRNWYSTSYDDSEWEAKRGGDDIAYDGKTRYFRYKFNIPSLTTYPVLNVAVNYGAGIVAYLNGARVYRSNMPTEVTYDTDATQDRSTWGLVEFSIPLQLKGAKAGENVLAFELHRTSTQATTDLCKFNVNAVLATGDCAPVRADVASYYSTTPTSGYTYALFDNSITNYIAWDWVQGTYFNFTYENLDGLLFNQYRIYTDGNHGEIDFTIYARRADDKVWYTFDQMKSARFPDRSRYEKNVPNGLIGFNQFMFVFDRVQLPSGFTIDEIEFAYCPFETTKFCPGVGEYPSTGDGQISVSVCPENYDGYSYRECKDNRLGDIILDKCKKFAPTNLAYTEPEYRIYVNAEASGVKPDWYGLVDGFDIQPQLPEGLSIDQKSGEIVGTPTKEMASRTYTVTAYNDMGSARASFKMRIVIGWCEPDEKFDRTPIGETATYDCAVEGSSGTLRRTCRMGKNEPEWGMTIGVCMNENTFLTLIIVAVVVLIIVVVIVIKFRSDKKKVRARSAVRGGKKNINIMKSVPYSKI</sequence>
<accession>D8MAJ4</accession>
<reference evidence="2" key="1">
    <citation type="submission" date="2010-02" db="EMBL/GenBank/DDBJ databases">
        <title>Sequencing and annotation of the Blastocystis hominis genome.</title>
        <authorList>
            <person name="Wincker P."/>
        </authorList>
    </citation>
    <scope>NUCLEOTIDE SEQUENCE</scope>
    <source>
        <strain evidence="2">Singapore isolate B</strain>
    </source>
</reference>
<dbReference type="InterPro" id="IPR013783">
    <property type="entry name" value="Ig-like_fold"/>
</dbReference>
<keyword evidence="1" id="KW-0812">Transmembrane</keyword>
<protein>
    <submittedName>
        <fullName evidence="2">Uncharacterized protein</fullName>
    </submittedName>
</protein>
<keyword evidence="3" id="KW-1185">Reference proteome</keyword>
<dbReference type="OrthoDB" id="10412370at2759"/>
<organism evidence="2">
    <name type="scientific">Blastocystis hominis</name>
    <dbReference type="NCBI Taxonomy" id="12968"/>
    <lineage>
        <taxon>Eukaryota</taxon>
        <taxon>Sar</taxon>
        <taxon>Stramenopiles</taxon>
        <taxon>Bigyra</taxon>
        <taxon>Opalozoa</taxon>
        <taxon>Opalinata</taxon>
        <taxon>Blastocystidae</taxon>
        <taxon>Blastocystis</taxon>
    </lineage>
</organism>
<keyword evidence="1" id="KW-1133">Transmembrane helix</keyword>
<dbReference type="RefSeq" id="XP_012899131.1">
    <property type="nucleotide sequence ID" value="XM_013043677.1"/>
</dbReference>
<dbReference type="Gene3D" id="2.60.40.10">
    <property type="entry name" value="Immunoglobulins"/>
    <property type="match status" value="2"/>
</dbReference>
<name>D8MAJ4_BLAHO</name>
<dbReference type="GeneID" id="24921726"/>
<proteinExistence type="predicted"/>
<keyword evidence="1" id="KW-0472">Membrane</keyword>
<evidence type="ECO:0000313" key="2">
    <source>
        <dbReference type="EMBL" id="CBK25083.2"/>
    </source>
</evidence>
<feature type="transmembrane region" description="Helical" evidence="1">
    <location>
        <begin position="1207"/>
        <end position="1228"/>
    </location>
</feature>
<dbReference type="AlphaFoldDB" id="D8MAJ4"/>
<dbReference type="InParanoid" id="D8MAJ4"/>